<evidence type="ECO:0000256" key="7">
    <source>
        <dbReference type="ARBA" id="ARBA00023098"/>
    </source>
</evidence>
<keyword evidence="2 10" id="KW-0444">Lipid biosynthesis</keyword>
<dbReference type="InterPro" id="IPR002076">
    <property type="entry name" value="ELO_fam"/>
</dbReference>
<comment type="similarity">
    <text evidence="10">Belongs to the ELO family.</text>
</comment>
<feature type="transmembrane region" description="Helical" evidence="10">
    <location>
        <begin position="53"/>
        <end position="74"/>
    </location>
</feature>
<dbReference type="GO" id="GO:0019367">
    <property type="term" value="P:fatty acid elongation, saturated fatty acid"/>
    <property type="evidence" value="ECO:0007669"/>
    <property type="project" value="TreeGrafter"/>
</dbReference>
<dbReference type="PANTHER" id="PTHR11157">
    <property type="entry name" value="FATTY ACID ACYL TRANSFERASE-RELATED"/>
    <property type="match status" value="1"/>
</dbReference>
<keyword evidence="12" id="KW-1185">Reference proteome</keyword>
<evidence type="ECO:0000256" key="6">
    <source>
        <dbReference type="ARBA" id="ARBA00022989"/>
    </source>
</evidence>
<keyword evidence="9 10" id="KW-0275">Fatty acid biosynthesis</keyword>
<evidence type="ECO:0000256" key="10">
    <source>
        <dbReference type="RuleBase" id="RU361115"/>
    </source>
</evidence>
<reference evidence="11" key="1">
    <citation type="submission" date="2021-12" db="EMBL/GenBank/DDBJ databases">
        <authorList>
            <person name="King R."/>
        </authorList>
    </citation>
    <scope>NUCLEOTIDE SEQUENCE</scope>
</reference>
<organism evidence="11 12">
    <name type="scientific">Bemisia tabaci</name>
    <name type="common">Sweetpotato whitefly</name>
    <name type="synonym">Aleurodes tabaci</name>
    <dbReference type="NCBI Taxonomy" id="7038"/>
    <lineage>
        <taxon>Eukaryota</taxon>
        <taxon>Metazoa</taxon>
        <taxon>Ecdysozoa</taxon>
        <taxon>Arthropoda</taxon>
        <taxon>Hexapoda</taxon>
        <taxon>Insecta</taxon>
        <taxon>Pterygota</taxon>
        <taxon>Neoptera</taxon>
        <taxon>Paraneoptera</taxon>
        <taxon>Hemiptera</taxon>
        <taxon>Sternorrhyncha</taxon>
        <taxon>Aleyrodoidea</taxon>
        <taxon>Aleyrodidae</taxon>
        <taxon>Aleyrodinae</taxon>
        <taxon>Bemisia</taxon>
    </lineage>
</organism>
<evidence type="ECO:0000313" key="11">
    <source>
        <dbReference type="EMBL" id="CAH0391173.1"/>
    </source>
</evidence>
<feature type="transmembrane region" description="Helical" evidence="10">
    <location>
        <begin position="80"/>
        <end position="100"/>
    </location>
</feature>
<dbReference type="GO" id="GO:0030148">
    <property type="term" value="P:sphingolipid biosynthetic process"/>
    <property type="evidence" value="ECO:0007669"/>
    <property type="project" value="TreeGrafter"/>
</dbReference>
<keyword evidence="8 10" id="KW-0472">Membrane</keyword>
<feature type="transmembrane region" description="Helical" evidence="10">
    <location>
        <begin position="120"/>
        <end position="137"/>
    </location>
</feature>
<name>A0A9P0AE37_BEMTA</name>
<keyword evidence="4 10" id="KW-0812">Transmembrane</keyword>
<evidence type="ECO:0000256" key="1">
    <source>
        <dbReference type="ARBA" id="ARBA00004141"/>
    </source>
</evidence>
<comment type="catalytic activity">
    <reaction evidence="10">
        <text>a very-long-chain acyl-CoA + malonyl-CoA + H(+) = a very-long-chain 3-oxoacyl-CoA + CO2 + CoA</text>
        <dbReference type="Rhea" id="RHEA:32727"/>
        <dbReference type="ChEBI" id="CHEBI:15378"/>
        <dbReference type="ChEBI" id="CHEBI:16526"/>
        <dbReference type="ChEBI" id="CHEBI:57287"/>
        <dbReference type="ChEBI" id="CHEBI:57384"/>
        <dbReference type="ChEBI" id="CHEBI:90725"/>
        <dbReference type="ChEBI" id="CHEBI:90736"/>
        <dbReference type="EC" id="2.3.1.199"/>
    </reaction>
</comment>
<dbReference type="GO" id="GO:0034626">
    <property type="term" value="P:fatty acid elongation, polyunsaturated fatty acid"/>
    <property type="evidence" value="ECO:0007669"/>
    <property type="project" value="TreeGrafter"/>
</dbReference>
<dbReference type="EC" id="2.3.1.199" evidence="10"/>
<dbReference type="GO" id="GO:0005789">
    <property type="term" value="C:endoplasmic reticulum membrane"/>
    <property type="evidence" value="ECO:0007669"/>
    <property type="project" value="TreeGrafter"/>
</dbReference>
<evidence type="ECO:0000256" key="8">
    <source>
        <dbReference type="ARBA" id="ARBA00023136"/>
    </source>
</evidence>
<evidence type="ECO:0000256" key="3">
    <source>
        <dbReference type="ARBA" id="ARBA00022679"/>
    </source>
</evidence>
<evidence type="ECO:0000256" key="5">
    <source>
        <dbReference type="ARBA" id="ARBA00022832"/>
    </source>
</evidence>
<sequence length="183" mass="21818">MVYTKKHMCKYLGRRDNPYFMPVLTGVWYFFMSKLADLLDTIFFVLRKKQSHITFLHVAHHVNMLVLSWAFLKYMKDEHAILAGVLNSFVHIWMYGYYFLAALGPSVQKYLWWKKHITQLQISHFVIILGYLGVLLWNGCEMLISLTIYIAATASGFLYFFLKFYFDTYYKRKEIQSGEEKNE</sequence>
<dbReference type="PANTHER" id="PTHR11157:SF103">
    <property type="entry name" value="ELONGATION OF VERY LONG CHAIN FATTY ACIDS PROTEIN"/>
    <property type="match status" value="1"/>
</dbReference>
<comment type="subcellular location">
    <subcellularLocation>
        <location evidence="1">Membrane</location>
        <topology evidence="1">Multi-pass membrane protein</topology>
    </subcellularLocation>
</comment>
<dbReference type="GO" id="GO:0009922">
    <property type="term" value="F:fatty acid elongase activity"/>
    <property type="evidence" value="ECO:0007669"/>
    <property type="project" value="UniProtKB-EC"/>
</dbReference>
<protein>
    <recommendedName>
        <fullName evidence="10">Elongation of very long chain fatty acids protein</fullName>
        <ecNumber evidence="10">2.3.1.199</ecNumber>
    </recommendedName>
    <alternativeName>
        <fullName evidence="10">Very-long-chain 3-oxoacyl-CoA synthase</fullName>
    </alternativeName>
</protein>
<accession>A0A9P0AE37</accession>
<feature type="transmembrane region" description="Helical" evidence="10">
    <location>
        <begin position="143"/>
        <end position="166"/>
    </location>
</feature>
<dbReference type="Pfam" id="PF01151">
    <property type="entry name" value="ELO"/>
    <property type="match status" value="1"/>
</dbReference>
<feature type="transmembrane region" description="Helical" evidence="10">
    <location>
        <begin position="27"/>
        <end position="46"/>
    </location>
</feature>
<keyword evidence="7 10" id="KW-0443">Lipid metabolism</keyword>
<dbReference type="GO" id="GO:0034625">
    <property type="term" value="P:fatty acid elongation, monounsaturated fatty acid"/>
    <property type="evidence" value="ECO:0007669"/>
    <property type="project" value="TreeGrafter"/>
</dbReference>
<keyword evidence="5 10" id="KW-0276">Fatty acid metabolism</keyword>
<keyword evidence="6 10" id="KW-1133">Transmembrane helix</keyword>
<evidence type="ECO:0000256" key="4">
    <source>
        <dbReference type="ARBA" id="ARBA00022692"/>
    </source>
</evidence>
<proteinExistence type="inferred from homology"/>
<dbReference type="EMBL" id="OU963867">
    <property type="protein sequence ID" value="CAH0391173.1"/>
    <property type="molecule type" value="Genomic_DNA"/>
</dbReference>
<evidence type="ECO:0000256" key="9">
    <source>
        <dbReference type="ARBA" id="ARBA00023160"/>
    </source>
</evidence>
<dbReference type="GO" id="GO:0042761">
    <property type="term" value="P:very long-chain fatty acid biosynthetic process"/>
    <property type="evidence" value="ECO:0007669"/>
    <property type="project" value="TreeGrafter"/>
</dbReference>
<dbReference type="Proteomes" id="UP001152759">
    <property type="component" value="Chromosome 6"/>
</dbReference>
<dbReference type="AlphaFoldDB" id="A0A9P0AE37"/>
<evidence type="ECO:0000256" key="2">
    <source>
        <dbReference type="ARBA" id="ARBA00022516"/>
    </source>
</evidence>
<keyword evidence="3 10" id="KW-0808">Transferase</keyword>
<evidence type="ECO:0000313" key="12">
    <source>
        <dbReference type="Proteomes" id="UP001152759"/>
    </source>
</evidence>
<gene>
    <name evidence="11" type="ORF">BEMITA_LOCUS9820</name>
</gene>